<gene>
    <name evidence="3" type="primary">Ier5</name>
</gene>
<evidence type="ECO:0000256" key="1">
    <source>
        <dbReference type="ARBA" id="ARBA00006186"/>
    </source>
</evidence>
<sequence>MEFKLEAHRIVSISLGKIYNSRVQRGGIKLHKNLLVSLVLRSARQVYLSDPCPGLYLAGPAGTPAVPPPQPGEPASGPPAGWGEPPPPASRAAWPESEAQPERPEVPNAPRAGSAADPAATEAGAGNVAEAAGDRVDGPRVAAAGEVSDVSPAPTVAASPPRHQSCVPGSVARRGRAAAMRAARRPAQPRSRSRAGTRRSRAAGARRTVRRRWRRGTWLTSSASSVPVSRDSYGKAPGAAGRRRRPRRAARKPLSPGRSAAISRC</sequence>
<feature type="compositionally biased region" description="Low complexity" evidence="2">
    <location>
        <begin position="221"/>
        <end position="240"/>
    </location>
</feature>
<reference evidence="3" key="1">
    <citation type="submission" date="2023-09" db="UniProtKB">
        <authorList>
            <consortium name="Ensembl"/>
        </authorList>
    </citation>
    <scope>IDENTIFICATION</scope>
</reference>
<evidence type="ECO:0000313" key="3">
    <source>
        <dbReference type="Ensembl" id="ENSCCNP00000027550.1"/>
    </source>
</evidence>
<dbReference type="AlphaFoldDB" id="A0A8C0XFI7"/>
<dbReference type="PANTHER" id="PTHR15895">
    <property type="entry name" value="IMMEDIATE EARLY RESPONSE GENE"/>
    <property type="match status" value="1"/>
</dbReference>
<evidence type="ECO:0000256" key="2">
    <source>
        <dbReference type="SAM" id="MobiDB-lite"/>
    </source>
</evidence>
<feature type="compositionally biased region" description="Low complexity" evidence="2">
    <location>
        <begin position="109"/>
        <end position="131"/>
    </location>
</feature>
<feature type="compositionally biased region" description="Basic residues" evidence="2">
    <location>
        <begin position="241"/>
        <end position="251"/>
    </location>
</feature>
<feature type="compositionally biased region" description="Low complexity" evidence="2">
    <location>
        <begin position="168"/>
        <end position="190"/>
    </location>
</feature>
<dbReference type="Pfam" id="PF05760">
    <property type="entry name" value="IER"/>
    <property type="match status" value="1"/>
</dbReference>
<comment type="similarity">
    <text evidence="1">Belongs to the IER family.</text>
</comment>
<organism evidence="3">
    <name type="scientific">Castor canadensis</name>
    <name type="common">American beaver</name>
    <dbReference type="NCBI Taxonomy" id="51338"/>
    <lineage>
        <taxon>Eukaryota</taxon>
        <taxon>Metazoa</taxon>
        <taxon>Chordata</taxon>
        <taxon>Craniata</taxon>
        <taxon>Vertebrata</taxon>
        <taxon>Euteleostomi</taxon>
        <taxon>Mammalia</taxon>
        <taxon>Eutheria</taxon>
        <taxon>Euarchontoglires</taxon>
        <taxon>Glires</taxon>
        <taxon>Rodentia</taxon>
        <taxon>Castorimorpha</taxon>
        <taxon>Castoridae</taxon>
        <taxon>Castor</taxon>
    </lineage>
</organism>
<name>A0A8C0XFI7_CASCN</name>
<accession>A0A8C0XFI7</accession>
<feature type="compositionally biased region" description="Low complexity" evidence="2">
    <location>
        <begin position="73"/>
        <end position="83"/>
    </location>
</feature>
<feature type="compositionally biased region" description="Basic residues" evidence="2">
    <location>
        <begin position="191"/>
        <end position="201"/>
    </location>
</feature>
<feature type="region of interest" description="Disordered" evidence="2">
    <location>
        <begin position="63"/>
        <end position="265"/>
    </location>
</feature>
<dbReference type="Ensembl" id="ENSCCNT00000034859.1">
    <property type="protein sequence ID" value="ENSCCNP00000027550.1"/>
    <property type="gene ID" value="ENSCCNG00000026618.1"/>
</dbReference>
<dbReference type="InterPro" id="IPR008653">
    <property type="entry name" value="IER"/>
</dbReference>
<evidence type="ECO:0008006" key="4">
    <source>
        <dbReference type="Google" id="ProtNLM"/>
    </source>
</evidence>
<protein>
    <recommendedName>
        <fullName evidence="4">Immediate early response gene 5 protein</fullName>
    </recommendedName>
</protein>
<feature type="compositionally biased region" description="Low complexity" evidence="2">
    <location>
        <begin position="147"/>
        <end position="161"/>
    </location>
</feature>
<proteinExistence type="inferred from homology"/>